<protein>
    <recommendedName>
        <fullName evidence="5">Cg7 protein</fullName>
    </recommendedName>
</protein>
<dbReference type="OrthoDB" id="371707at2759"/>
<dbReference type="GO" id="GO:0005815">
    <property type="term" value="C:microtubule organizing center"/>
    <property type="evidence" value="ECO:0007669"/>
    <property type="project" value="TreeGrafter"/>
</dbReference>
<feature type="compositionally biased region" description="Basic and acidic residues" evidence="2">
    <location>
        <begin position="345"/>
        <end position="356"/>
    </location>
</feature>
<sequence length="1234" mass="141219">MDTEEIVCVHVTLKFVIFKSIEKNENSCCHNFIINLAEANDIEAVNKSKQYFVQKFHQILKKRKKNEYECLLNGTITEIATFLSQHMELYIQISKVKYEIGEQCDGDGQERADAGGVNPDRVNADGVNQDGVKADGQHHPLPGDQRRKPNGRTSAGTNKIHLLNSVDLVEDDIQFENGQIYFKCLFKDLLSDFEFIPQRKYENISNFYVSSDSIFSISVKFEECMVGRRDLEGSNKRDCDYEQDEVCHDRYAAPYADRYPCGPLDKRARKYWHLVNLFHMTHLFYLHINFDAYEQSFFRHNCVEVTVGDMLQSLSPKDAHDDTPSGANRNESGFVSPEGGPLDGINDKHRDGDYHTPTDGNSTMGCHFSLILIDRVEELYDYFRLNDIRIIFNKIRMEVEKKGPFFSLHKKSGDLWIRYKDMETMTCQLSTVGGSAPSLNFQATIMSICLRPRGGEGEGRFFNSLQWRSSCGVGSSDSGGGGGTSGSSIPAHPRYRNGKWPHPRRSNSPSRDHRVRVNRKELGAPKDTFLKWNLFLSVERCHILELSNIYAEKRKTRQSDFFVKIESGLLERCFVSPFYPFEESRQIELKNCHVSHDFQGKGADPCDQLEGEVVHFHLSLREEHTQGEGIQGDSSEDIGSGINIGVGELPLKNVSKELKNTLMKERGAPPQREYYQFDFVVPLYLNVFKEKYLTSELSVRVFLSARQGGEFTEVGAKIGSPQEEMLTADESGDHLVKRSPKHDIIPNNIYEFKLWKEEEERRMTEMLKRREQNVMKKLIKKYEAMERERKNQLEKEKNELKEIVIKVKEEQINVKKNENLVKLKDKQLNDEIYVLEKKLKKIKYAYEKSLSHFKQKLRKANLGESLVKENDQLVACYKSAITKVKKLSKENEEMKTILGKYNSKDNAIISKAYFEELKDQLKRLKLFHRQTIQSRGCGGYTNKGGEEAEGQATHSSSYVKTVRKNRNRIIQLVANFMPQIEQIYDLTNDDLLEEKVRSILRDVQEVRLILRAEMKELDRASPGHWRGDSSDGLAGQSADWMEDRIEDRIEHHIENRIEDRVAGQSPNQYINLYAGEFPDEPLAIRTDPSRTRSRNLPGKEPRLGRHASLASHPRGKKPPPQRSLLKGKGVAGNTSKGVAIPSKGGDIPSKGVGAHFRKAPPHAKLLSEKRGRAPPKDSAPTPQMDGFKKRDKTNDNANMIENLKSEIKRLIETGIYNEDDTIIKNMKKKLNALL</sequence>
<dbReference type="RefSeq" id="XP_008816788.1">
    <property type="nucleotide sequence ID" value="XM_008818566.1"/>
</dbReference>
<evidence type="ECO:0000313" key="4">
    <source>
        <dbReference type="Proteomes" id="UP000030640"/>
    </source>
</evidence>
<dbReference type="InterPro" id="IPR039893">
    <property type="entry name" value="CEP120-like"/>
</dbReference>
<dbReference type="GO" id="GO:0010564">
    <property type="term" value="P:regulation of cell cycle process"/>
    <property type="evidence" value="ECO:0007669"/>
    <property type="project" value="TreeGrafter"/>
</dbReference>
<reference evidence="3 4" key="1">
    <citation type="submission" date="2013-02" db="EMBL/GenBank/DDBJ databases">
        <title>The Genome Sequence of Plasmodium inui San Antonio 1.</title>
        <authorList>
            <consortium name="The Broad Institute Genome Sequencing Platform"/>
            <consortium name="The Broad Institute Genome Sequencing Center for Infectious Disease"/>
            <person name="Neafsey D."/>
            <person name="Cheeseman I."/>
            <person name="Volkman S."/>
            <person name="Adams J."/>
            <person name="Walker B."/>
            <person name="Young S.K."/>
            <person name="Zeng Q."/>
            <person name="Gargeya S."/>
            <person name="Fitzgerald M."/>
            <person name="Haas B."/>
            <person name="Abouelleil A."/>
            <person name="Alvarado L."/>
            <person name="Arachchi H.M."/>
            <person name="Berlin A.M."/>
            <person name="Chapman S.B."/>
            <person name="Dewar J."/>
            <person name="Goldberg J."/>
            <person name="Griggs A."/>
            <person name="Gujja S."/>
            <person name="Hansen M."/>
            <person name="Howarth C."/>
            <person name="Imamovic A."/>
            <person name="Larimer J."/>
            <person name="McCowan C."/>
            <person name="Murphy C."/>
            <person name="Neiman D."/>
            <person name="Pearson M."/>
            <person name="Priest M."/>
            <person name="Roberts A."/>
            <person name="Saif S."/>
            <person name="Shea T."/>
            <person name="Sisk P."/>
            <person name="Sykes S."/>
            <person name="Wortman J."/>
            <person name="Nusbaum C."/>
            <person name="Birren B."/>
        </authorList>
    </citation>
    <scope>NUCLEOTIDE SEQUENCE [LARGE SCALE GENOMIC DNA]</scope>
    <source>
        <strain evidence="3 4">San Antonio 1</strain>
    </source>
</reference>
<evidence type="ECO:0000256" key="2">
    <source>
        <dbReference type="SAM" id="MobiDB-lite"/>
    </source>
</evidence>
<feature type="region of interest" description="Disordered" evidence="2">
    <location>
        <begin position="1080"/>
        <end position="1195"/>
    </location>
</feature>
<gene>
    <name evidence="3" type="ORF">C922_02968</name>
</gene>
<keyword evidence="4" id="KW-1185">Reference proteome</keyword>
<feature type="region of interest" description="Disordered" evidence="2">
    <location>
        <begin position="314"/>
        <end position="358"/>
    </location>
</feature>
<dbReference type="AlphaFoldDB" id="W7A0F5"/>
<dbReference type="PANTHER" id="PTHR21574:SF0">
    <property type="entry name" value="CENTROSOMAL PROTEIN OF 120 KDA"/>
    <property type="match status" value="1"/>
</dbReference>
<evidence type="ECO:0000256" key="1">
    <source>
        <dbReference type="SAM" id="Coils"/>
    </source>
</evidence>
<dbReference type="Proteomes" id="UP000030640">
    <property type="component" value="Unassembled WGS sequence"/>
</dbReference>
<keyword evidence="1" id="KW-0175">Coiled coil</keyword>
<organism evidence="3 4">
    <name type="scientific">Plasmodium inui San Antonio 1</name>
    <dbReference type="NCBI Taxonomy" id="1237626"/>
    <lineage>
        <taxon>Eukaryota</taxon>
        <taxon>Sar</taxon>
        <taxon>Alveolata</taxon>
        <taxon>Apicomplexa</taxon>
        <taxon>Aconoidasida</taxon>
        <taxon>Haemosporida</taxon>
        <taxon>Plasmodiidae</taxon>
        <taxon>Plasmodium</taxon>
        <taxon>Plasmodium (Plasmodium)</taxon>
    </lineage>
</organism>
<dbReference type="VEuPathDB" id="PlasmoDB:C922_02968"/>
<proteinExistence type="predicted"/>
<dbReference type="GeneID" id="20038242"/>
<dbReference type="PANTHER" id="PTHR21574">
    <property type="entry name" value="CENTROSOMAL PROTEIN OF 120 KDA"/>
    <property type="match status" value="1"/>
</dbReference>
<feature type="region of interest" description="Disordered" evidence="2">
    <location>
        <begin position="107"/>
        <end position="157"/>
    </location>
</feature>
<feature type="coiled-coil region" evidence="1">
    <location>
        <begin position="768"/>
        <end position="813"/>
    </location>
</feature>
<feature type="compositionally biased region" description="Basic and acidic residues" evidence="2">
    <location>
        <begin position="1165"/>
        <end position="1175"/>
    </location>
</feature>
<evidence type="ECO:0000313" key="3">
    <source>
        <dbReference type="EMBL" id="EUD66647.1"/>
    </source>
</evidence>
<feature type="compositionally biased region" description="Basic residues" evidence="2">
    <location>
        <begin position="493"/>
        <end position="505"/>
    </location>
</feature>
<accession>W7A0F5</accession>
<name>W7A0F5_9APIC</name>
<feature type="region of interest" description="Disordered" evidence="2">
    <location>
        <begin position="473"/>
        <end position="519"/>
    </location>
</feature>
<dbReference type="EMBL" id="KI965470">
    <property type="protein sequence ID" value="EUD66647.1"/>
    <property type="molecule type" value="Genomic_DNA"/>
</dbReference>
<evidence type="ECO:0008006" key="5">
    <source>
        <dbReference type="Google" id="ProtNLM"/>
    </source>
</evidence>